<feature type="chain" id="PRO_5031378328" evidence="1">
    <location>
        <begin position="28"/>
        <end position="280"/>
    </location>
</feature>
<evidence type="ECO:0000256" key="1">
    <source>
        <dbReference type="SAM" id="SignalP"/>
    </source>
</evidence>
<evidence type="ECO:0000313" key="3">
    <source>
        <dbReference type="Proteomes" id="UP000542210"/>
    </source>
</evidence>
<keyword evidence="3" id="KW-1185">Reference proteome</keyword>
<proteinExistence type="predicted"/>
<organism evidence="2 3">
    <name type="scientific">Sphaerisporangium siamense</name>
    <dbReference type="NCBI Taxonomy" id="795645"/>
    <lineage>
        <taxon>Bacteria</taxon>
        <taxon>Bacillati</taxon>
        <taxon>Actinomycetota</taxon>
        <taxon>Actinomycetes</taxon>
        <taxon>Streptosporangiales</taxon>
        <taxon>Streptosporangiaceae</taxon>
        <taxon>Sphaerisporangium</taxon>
    </lineage>
</organism>
<name>A0A7W7GC42_9ACTN</name>
<dbReference type="AlphaFoldDB" id="A0A7W7GC42"/>
<feature type="signal peptide" evidence="1">
    <location>
        <begin position="1"/>
        <end position="27"/>
    </location>
</feature>
<evidence type="ECO:0000313" key="2">
    <source>
        <dbReference type="EMBL" id="MBB4703495.1"/>
    </source>
</evidence>
<gene>
    <name evidence="2" type="ORF">BJ982_005039</name>
</gene>
<keyword evidence="1" id="KW-0732">Signal</keyword>
<dbReference type="EMBL" id="JACHND010000001">
    <property type="protein sequence ID" value="MBB4703495.1"/>
    <property type="molecule type" value="Genomic_DNA"/>
</dbReference>
<dbReference type="Proteomes" id="UP000542210">
    <property type="component" value="Unassembled WGS sequence"/>
</dbReference>
<comment type="caution">
    <text evidence="2">The sequence shown here is derived from an EMBL/GenBank/DDBJ whole genome shotgun (WGS) entry which is preliminary data.</text>
</comment>
<dbReference type="RefSeq" id="WP_184883953.1">
    <property type="nucleotide sequence ID" value="NZ_BOOV01000028.1"/>
</dbReference>
<protein>
    <submittedName>
        <fullName evidence="2">Uncharacterized protein</fullName>
    </submittedName>
</protein>
<sequence>MMKRIATALVAAAMGASVLTVAAPALADPAPDDPVSIESVKVTPDPVVIRGSDDVTVTATVHTVNATDVKIGFGPTGQGGARDCNPCPGAAKASAGGAEWKTWTRSVVLDRHDPDGKWVVYVEATGRDGKVVKAESSFHVRHVTVHKPYRGPRATRIEGFDASPEPVRKGRKLTLEGRLTAARCRGNWWWNGDVFVVGDGRCRDDHRWSSWRQVGWQDVKVYFHPARGGRWQYVDTIGTNPDGTFYTRIPAYWSGTWKVVFEGARGLYGSSATDYVKVVG</sequence>
<reference evidence="2 3" key="1">
    <citation type="submission" date="2020-08" db="EMBL/GenBank/DDBJ databases">
        <title>Sequencing the genomes of 1000 actinobacteria strains.</title>
        <authorList>
            <person name="Klenk H.-P."/>
        </authorList>
    </citation>
    <scope>NUCLEOTIDE SEQUENCE [LARGE SCALE GENOMIC DNA]</scope>
    <source>
        <strain evidence="2 3">DSM 45784</strain>
    </source>
</reference>
<accession>A0A7W7GC42</accession>